<keyword evidence="5" id="KW-1185">Reference proteome</keyword>
<dbReference type="RefSeq" id="WP_145769691.1">
    <property type="nucleotide sequence ID" value="NZ_LR778301.1"/>
</dbReference>
<keyword evidence="2 4" id="KW-0808">Transferase</keyword>
<organism evidence="4 5">
    <name type="scientific">Denitratisoma oestradiolicum</name>
    <dbReference type="NCBI Taxonomy" id="311182"/>
    <lineage>
        <taxon>Bacteria</taxon>
        <taxon>Pseudomonadati</taxon>
        <taxon>Pseudomonadota</taxon>
        <taxon>Betaproteobacteria</taxon>
        <taxon>Nitrosomonadales</taxon>
        <taxon>Sterolibacteriaceae</taxon>
        <taxon>Denitratisoma</taxon>
    </lineage>
</organism>
<evidence type="ECO:0000256" key="2">
    <source>
        <dbReference type="ARBA" id="ARBA00022679"/>
    </source>
</evidence>
<evidence type="ECO:0000259" key="3">
    <source>
        <dbReference type="Pfam" id="PF13649"/>
    </source>
</evidence>
<dbReference type="InterPro" id="IPR041698">
    <property type="entry name" value="Methyltransf_25"/>
</dbReference>
<name>A0A6S6Y806_9PROT</name>
<accession>A0A6S6Y806</accession>
<dbReference type="CDD" id="cd02440">
    <property type="entry name" value="AdoMet_MTases"/>
    <property type="match status" value="1"/>
</dbReference>
<dbReference type="PANTHER" id="PTHR43861">
    <property type="entry name" value="TRANS-ACONITATE 2-METHYLTRANSFERASE-RELATED"/>
    <property type="match status" value="1"/>
</dbReference>
<protein>
    <submittedName>
        <fullName evidence="4">Putative Methyltransferase type 11</fullName>
    </submittedName>
</protein>
<dbReference type="GO" id="GO:0032259">
    <property type="term" value="P:methylation"/>
    <property type="evidence" value="ECO:0007669"/>
    <property type="project" value="UniProtKB-KW"/>
</dbReference>
<dbReference type="EMBL" id="LR778301">
    <property type="protein sequence ID" value="CAB1368588.1"/>
    <property type="molecule type" value="Genomic_DNA"/>
</dbReference>
<feature type="domain" description="Methyltransferase" evidence="3">
    <location>
        <begin position="50"/>
        <end position="144"/>
    </location>
</feature>
<dbReference type="GO" id="GO:0008168">
    <property type="term" value="F:methyltransferase activity"/>
    <property type="evidence" value="ECO:0007669"/>
    <property type="project" value="UniProtKB-KW"/>
</dbReference>
<keyword evidence="1 4" id="KW-0489">Methyltransferase</keyword>
<sequence length="255" mass="29073">MGVIGTELFLDDSMSVLERMYCRVFGVPIVGLRIRVRRLMRLLPTSAQAVLDAGCGRGVISRLLARRYPDARVDAIDLDRETQENNSRLAARMGLGNCVFRCADLIGFENPDAYDLIVSVDNLEHVADDQGVISRFFKSMRQGGVLLVHVPHYYRRWPVFRRDVNFDVPGHVRPGYRMEDIEKLIEGAGFTVINKGFSYGFLENLANNISYFITDAREQRRYLYALLFPFLNLVAWFGQWGRPGFGAGVWVIARK</sequence>
<evidence type="ECO:0000256" key="1">
    <source>
        <dbReference type="ARBA" id="ARBA00022603"/>
    </source>
</evidence>
<dbReference type="SUPFAM" id="SSF53335">
    <property type="entry name" value="S-adenosyl-L-methionine-dependent methyltransferases"/>
    <property type="match status" value="1"/>
</dbReference>
<dbReference type="InterPro" id="IPR029063">
    <property type="entry name" value="SAM-dependent_MTases_sf"/>
</dbReference>
<gene>
    <name evidence="4" type="ORF">DENOEST_1423</name>
</gene>
<dbReference type="OrthoDB" id="9790457at2"/>
<dbReference type="Pfam" id="PF13649">
    <property type="entry name" value="Methyltransf_25"/>
    <property type="match status" value="1"/>
</dbReference>
<dbReference type="Proteomes" id="UP000515733">
    <property type="component" value="Chromosome"/>
</dbReference>
<dbReference type="Gene3D" id="3.40.50.150">
    <property type="entry name" value="Vaccinia Virus protein VP39"/>
    <property type="match status" value="1"/>
</dbReference>
<evidence type="ECO:0000313" key="5">
    <source>
        <dbReference type="Proteomes" id="UP000515733"/>
    </source>
</evidence>
<dbReference type="PANTHER" id="PTHR43861:SF1">
    <property type="entry name" value="TRANS-ACONITATE 2-METHYLTRANSFERASE"/>
    <property type="match status" value="1"/>
</dbReference>
<reference evidence="4 5" key="1">
    <citation type="submission" date="2020-03" db="EMBL/GenBank/DDBJ databases">
        <authorList>
            <consortium name="Genoscope - CEA"/>
            <person name="William W."/>
        </authorList>
    </citation>
    <scope>NUCLEOTIDE SEQUENCE [LARGE SCALE GENOMIC DNA]</scope>
    <source>
        <strain evidence="5">DSM 16959</strain>
    </source>
</reference>
<dbReference type="AlphaFoldDB" id="A0A6S6Y806"/>
<evidence type="ECO:0000313" key="4">
    <source>
        <dbReference type="EMBL" id="CAB1368588.1"/>
    </source>
</evidence>
<dbReference type="KEGG" id="doe:DENOEST_1423"/>
<proteinExistence type="predicted"/>